<evidence type="ECO:0000313" key="2">
    <source>
        <dbReference type="Proteomes" id="UP000478052"/>
    </source>
</evidence>
<dbReference type="Proteomes" id="UP000478052">
    <property type="component" value="Unassembled WGS sequence"/>
</dbReference>
<reference evidence="1 2" key="1">
    <citation type="submission" date="2019-08" db="EMBL/GenBank/DDBJ databases">
        <title>Whole genome of Aphis craccivora.</title>
        <authorList>
            <person name="Voronova N.V."/>
            <person name="Shulinski R.S."/>
            <person name="Bandarenka Y.V."/>
            <person name="Zhorov D.G."/>
            <person name="Warner D."/>
        </authorList>
    </citation>
    <scope>NUCLEOTIDE SEQUENCE [LARGE SCALE GENOMIC DNA]</scope>
    <source>
        <strain evidence="1">180601</strain>
        <tissue evidence="1">Whole Body</tissue>
    </source>
</reference>
<organism evidence="1 2">
    <name type="scientific">Aphis craccivora</name>
    <name type="common">Cowpea aphid</name>
    <dbReference type="NCBI Taxonomy" id="307492"/>
    <lineage>
        <taxon>Eukaryota</taxon>
        <taxon>Metazoa</taxon>
        <taxon>Ecdysozoa</taxon>
        <taxon>Arthropoda</taxon>
        <taxon>Hexapoda</taxon>
        <taxon>Insecta</taxon>
        <taxon>Pterygota</taxon>
        <taxon>Neoptera</taxon>
        <taxon>Paraneoptera</taxon>
        <taxon>Hemiptera</taxon>
        <taxon>Sternorrhyncha</taxon>
        <taxon>Aphidomorpha</taxon>
        <taxon>Aphidoidea</taxon>
        <taxon>Aphididae</taxon>
        <taxon>Aphidini</taxon>
        <taxon>Aphis</taxon>
        <taxon>Aphis</taxon>
    </lineage>
</organism>
<dbReference type="AlphaFoldDB" id="A0A6G0VPV0"/>
<gene>
    <name evidence="1" type="ORF">FWK35_00032132</name>
</gene>
<name>A0A6G0VPV0_APHCR</name>
<accession>A0A6G0VPV0</accession>
<protein>
    <submittedName>
        <fullName evidence="1">Zinc finger protein 746-like</fullName>
    </submittedName>
</protein>
<proteinExistence type="predicted"/>
<comment type="caution">
    <text evidence="1">The sequence shown here is derived from an EMBL/GenBank/DDBJ whole genome shotgun (WGS) entry which is preliminary data.</text>
</comment>
<dbReference type="EMBL" id="VUJU01013317">
    <property type="protein sequence ID" value="KAF0705191.1"/>
    <property type="molecule type" value="Genomic_DNA"/>
</dbReference>
<keyword evidence="2" id="KW-1185">Reference proteome</keyword>
<evidence type="ECO:0000313" key="1">
    <source>
        <dbReference type="EMBL" id="KAF0705191.1"/>
    </source>
</evidence>
<sequence length="103" mass="11437">MCISTFSRRSARTRHMKNINGIIYENRIIEIAPQIYVPDNQVGPSNRNDEPSNAISDDDDICMGTMDAFENEDSTRGASLSKHSNAFGDLKSDDICMAAMDAF</sequence>